<dbReference type="GO" id="GO:0006749">
    <property type="term" value="P:glutathione metabolic process"/>
    <property type="evidence" value="ECO:0007669"/>
    <property type="project" value="TreeGrafter"/>
</dbReference>
<feature type="domain" description="Hydantoinase A/oxoprolinase" evidence="1">
    <location>
        <begin position="210"/>
        <end position="496"/>
    </location>
</feature>
<feature type="domain" description="Acetophenone carboxylase-like C-terminal" evidence="3">
    <location>
        <begin position="511"/>
        <end position="684"/>
    </location>
</feature>
<dbReference type="GO" id="GO:0005829">
    <property type="term" value="C:cytosol"/>
    <property type="evidence" value="ECO:0007669"/>
    <property type="project" value="TreeGrafter"/>
</dbReference>
<dbReference type="Pfam" id="PF19278">
    <property type="entry name" value="Hydant_A_C"/>
    <property type="match status" value="1"/>
</dbReference>
<dbReference type="InterPro" id="IPR008040">
    <property type="entry name" value="Hydant_A_N"/>
</dbReference>
<protein>
    <submittedName>
        <fullName evidence="4">Hydantoinase/oxoprolinase family protein</fullName>
    </submittedName>
</protein>
<dbReference type="InterPro" id="IPR045079">
    <property type="entry name" value="Oxoprolinase-like"/>
</dbReference>
<evidence type="ECO:0000313" key="5">
    <source>
        <dbReference type="Proteomes" id="UP000254889"/>
    </source>
</evidence>
<dbReference type="PANTHER" id="PTHR11365">
    <property type="entry name" value="5-OXOPROLINASE RELATED"/>
    <property type="match status" value="1"/>
</dbReference>
<dbReference type="SUPFAM" id="SSF53067">
    <property type="entry name" value="Actin-like ATPase domain"/>
    <property type="match status" value="1"/>
</dbReference>
<reference evidence="4 5" key="1">
    <citation type="submission" date="2018-07" db="EMBL/GenBank/DDBJ databases">
        <authorList>
            <person name="Quirk P.G."/>
            <person name="Krulwich T.A."/>
        </authorList>
    </citation>
    <scope>NUCLEOTIDE SEQUENCE [LARGE SCALE GENOMIC DNA]</scope>
    <source>
        <strain evidence="4 5">CC-BB4</strain>
    </source>
</reference>
<dbReference type="GO" id="GO:0017168">
    <property type="term" value="F:5-oxoprolinase (ATP-hydrolyzing) activity"/>
    <property type="evidence" value="ECO:0007669"/>
    <property type="project" value="TreeGrafter"/>
</dbReference>
<dbReference type="EMBL" id="CP031417">
    <property type="protein sequence ID" value="AXK82684.1"/>
    <property type="molecule type" value="Genomic_DNA"/>
</dbReference>
<dbReference type="OrthoDB" id="9759608at2"/>
<dbReference type="PANTHER" id="PTHR11365:SF23">
    <property type="entry name" value="HYPOTHETICAL 5-OXOPROLINASE (EUROFUNG)-RELATED"/>
    <property type="match status" value="1"/>
</dbReference>
<evidence type="ECO:0000259" key="2">
    <source>
        <dbReference type="Pfam" id="PF05378"/>
    </source>
</evidence>
<gene>
    <name evidence="4" type="ORF">DW352_20435</name>
</gene>
<evidence type="ECO:0000259" key="3">
    <source>
        <dbReference type="Pfam" id="PF19278"/>
    </source>
</evidence>
<name>A0A346A0I7_9HYPH</name>
<dbReference type="Proteomes" id="UP000254889">
    <property type="component" value="Chromosome"/>
</dbReference>
<dbReference type="RefSeq" id="WP_115693063.1">
    <property type="nucleotide sequence ID" value="NZ_CP031417.1"/>
</dbReference>
<organism evidence="4 5">
    <name type="scientific">Pseudolabrys taiwanensis</name>
    <dbReference type="NCBI Taxonomy" id="331696"/>
    <lineage>
        <taxon>Bacteria</taxon>
        <taxon>Pseudomonadati</taxon>
        <taxon>Pseudomonadota</taxon>
        <taxon>Alphaproteobacteria</taxon>
        <taxon>Hyphomicrobiales</taxon>
        <taxon>Xanthobacteraceae</taxon>
        <taxon>Pseudolabrys</taxon>
    </lineage>
</organism>
<dbReference type="Pfam" id="PF05378">
    <property type="entry name" value="Hydant_A_N"/>
    <property type="match status" value="1"/>
</dbReference>
<accession>A0A346A0I7</accession>
<evidence type="ECO:0000313" key="4">
    <source>
        <dbReference type="EMBL" id="AXK82684.1"/>
    </source>
</evidence>
<feature type="domain" description="Hydantoinase/oxoprolinase N-terminal" evidence="2">
    <location>
        <begin position="9"/>
        <end position="189"/>
    </location>
</feature>
<dbReference type="Pfam" id="PF01968">
    <property type="entry name" value="Hydantoinase_A"/>
    <property type="match status" value="1"/>
</dbReference>
<dbReference type="InterPro" id="IPR043129">
    <property type="entry name" value="ATPase_NBD"/>
</dbReference>
<dbReference type="KEGG" id="ptaw:DW352_20435"/>
<proteinExistence type="predicted"/>
<dbReference type="InterPro" id="IPR002821">
    <property type="entry name" value="Hydantoinase_A"/>
</dbReference>
<sequence length="703" mass="74470">MTANKARFRIGIDTGGTFTDIVSVDSDTGAMRVTKVSSTPANPAVGLVRGVNAILDAVSAGPGDVLGLAHGTTVATNALLQGDIRSLGLIVTQGFRHILEIARQSVPEGYGNSYFWVKPERLVPLQFVREVGGRLTFKGEELRPLDEDSVRAAARFFKRQRVEAIGICLMHSYANDGHERRVAEIVAEEYPEATLSLSCAVLPEYREYERAVTTLVDAFVKPYLDRYLKRVHDELGSLRDKPFLVMQSSGGVASADQILRKPITTALSGPAAGALGSAVIAEVAGFPDLVTLDAGGTSTDFCLIEKAKPHLTNGGSVGPFPVRIPMIDIATIGIGGGSIAWISREGHLKVGPRSAGAVPGPMCYPNGGDEPTITDANLVLGRIPPALIGGGIALNIERSRAGIAALAKRLPGNMTPEALAHGIIEIANWAQANAIRQMTVQRGIDPRGFALLSFGGAGPAQSPAVMDLLGMKACIVPPNPGNLSAFGLLAVDWRTDQIVTKVMHEDSVDLAAIAAHYAALEREATETLKRDGIDPSRIRLAREADVRYAGQSMEVRVPAPGGAVDAAFLAQLIEAFNAAHLRTFGYNYAGKQKIELVNFCVSGFGVIERPSMPKLSLATAKAAPKGTRPVYFLDHYADTPIYDRATLAAGFRLQGPAVVEEFGSTTVVFPDQTLEVDPHGILIVRAASVPSPFVGQGSGDALP</sequence>
<keyword evidence="5" id="KW-1185">Reference proteome</keyword>
<evidence type="ECO:0000259" key="1">
    <source>
        <dbReference type="Pfam" id="PF01968"/>
    </source>
</evidence>
<dbReference type="InterPro" id="IPR049517">
    <property type="entry name" value="ACX-like_C"/>
</dbReference>
<dbReference type="AlphaFoldDB" id="A0A346A0I7"/>